<dbReference type="Proteomes" id="UP000004105">
    <property type="component" value="Unassembled WGS sequence"/>
</dbReference>
<proteinExistence type="inferred from homology"/>
<dbReference type="PANTHER" id="PTHR11080">
    <property type="entry name" value="PYRAZINAMIDASE/NICOTINAMIDASE"/>
    <property type="match status" value="1"/>
</dbReference>
<protein>
    <recommendedName>
        <fullName evidence="6">nicotinamidase</fullName>
        <ecNumber evidence="6">3.5.1.19</ecNumber>
    </recommendedName>
    <alternativeName>
        <fullName evidence="7">Nicotinamide deamidase</fullName>
    </alternativeName>
</protein>
<organism evidence="9 10">
    <name type="scientific">Neisseria bacilliformis ATCC BAA-1200</name>
    <dbReference type="NCBI Taxonomy" id="888742"/>
    <lineage>
        <taxon>Bacteria</taxon>
        <taxon>Pseudomonadati</taxon>
        <taxon>Pseudomonadota</taxon>
        <taxon>Betaproteobacteria</taxon>
        <taxon>Neisseriales</taxon>
        <taxon>Neisseriaceae</taxon>
        <taxon>Neisseria</taxon>
    </lineage>
</organism>
<evidence type="ECO:0000256" key="5">
    <source>
        <dbReference type="ARBA" id="ARBA00037900"/>
    </source>
</evidence>
<keyword evidence="10" id="KW-1185">Reference proteome</keyword>
<dbReference type="InterPro" id="IPR036380">
    <property type="entry name" value="Isochorismatase-like_sf"/>
</dbReference>
<feature type="domain" description="Isochorismatase-like" evidence="8">
    <location>
        <begin position="138"/>
        <end position="211"/>
    </location>
</feature>
<dbReference type="InterPro" id="IPR052347">
    <property type="entry name" value="Isochorismatase_Nicotinamidase"/>
</dbReference>
<sequence>MPPCLQARKAGRVIVSIDVDAQKTFTPLCPAELPVVGGDTIAAELNAQAALADLRVMTKDAHSQKAAWLVDNSVDMLKPTGLKNADLTWVAHAMIGSEGYGLLDGLPDLDGYDYCVWKGVDPALHPYGACYHDIEERLSTGLIEWLAAKQARFVLVGGLATDYCVKHTVLQLCRGGNWQVIVNRAACRGIAPETVAKAWQEMEAAGALLLSDAAEIEKYFKSNG</sequence>
<dbReference type="HOGENOM" id="CLU_068979_13_1_4"/>
<dbReference type="InterPro" id="IPR000868">
    <property type="entry name" value="Isochorismatase-like_dom"/>
</dbReference>
<dbReference type="STRING" id="267212.GCA_001063965_01387"/>
<dbReference type="GO" id="GO:0046872">
    <property type="term" value="F:metal ion binding"/>
    <property type="evidence" value="ECO:0007669"/>
    <property type="project" value="UniProtKB-KW"/>
</dbReference>
<reference evidence="9 10" key="1">
    <citation type="submission" date="2011-02" db="EMBL/GenBank/DDBJ databases">
        <authorList>
            <person name="Muzny D."/>
            <person name="Qin X."/>
            <person name="Deng J."/>
            <person name="Jiang H."/>
            <person name="Liu Y."/>
            <person name="Qu J."/>
            <person name="Song X.-Z."/>
            <person name="Zhang L."/>
            <person name="Thornton R."/>
            <person name="Coyle M."/>
            <person name="Francisco L."/>
            <person name="Jackson L."/>
            <person name="Javaid M."/>
            <person name="Korchina V."/>
            <person name="Kovar C."/>
            <person name="Mata R."/>
            <person name="Mathew T."/>
            <person name="Ngo R."/>
            <person name="Nguyen L."/>
            <person name="Nguyen N."/>
            <person name="Okwuonu G."/>
            <person name="Ongeri F."/>
            <person name="Pham C."/>
            <person name="Simmons D."/>
            <person name="Wilczek-Boney K."/>
            <person name="Hale W."/>
            <person name="Jakkamsetti A."/>
            <person name="Pham P."/>
            <person name="Ruth R."/>
            <person name="San Lucas F."/>
            <person name="Warren J."/>
            <person name="Zhang J."/>
            <person name="Zhao Z."/>
            <person name="Zhou C."/>
            <person name="Zhu D."/>
            <person name="Lee S."/>
            <person name="Bess C."/>
            <person name="Blankenburg K."/>
            <person name="Forbes L."/>
            <person name="Fu Q."/>
            <person name="Gubbala S."/>
            <person name="Hirani K."/>
            <person name="Jayaseelan J.C."/>
            <person name="Lara F."/>
            <person name="Munidasa M."/>
            <person name="Palculict T."/>
            <person name="Patil S."/>
            <person name="Pu L.-L."/>
            <person name="Saada N."/>
            <person name="Tang L."/>
            <person name="Weissenberger G."/>
            <person name="Zhu Y."/>
            <person name="Hemphill L."/>
            <person name="Shang Y."/>
            <person name="Youmans B."/>
            <person name="Ayvaz T."/>
            <person name="Ross M."/>
            <person name="Santibanez J."/>
            <person name="Aqrawi P."/>
            <person name="Gross S."/>
            <person name="Joshi V."/>
            <person name="Fowler G."/>
            <person name="Nazareth L."/>
            <person name="Reid J."/>
            <person name="Worley K."/>
            <person name="Petrosino J."/>
            <person name="Highlander S."/>
            <person name="Gibbs R."/>
        </authorList>
    </citation>
    <scope>NUCLEOTIDE SEQUENCE [LARGE SCALE GENOMIC DNA]</scope>
    <source>
        <strain evidence="9 10">ATCC BAA-1200</strain>
    </source>
</reference>
<evidence type="ECO:0000313" key="10">
    <source>
        <dbReference type="Proteomes" id="UP000004105"/>
    </source>
</evidence>
<evidence type="ECO:0000256" key="3">
    <source>
        <dbReference type="ARBA" id="ARBA00022723"/>
    </source>
</evidence>
<comment type="pathway">
    <text evidence="5">Cofactor biosynthesis; nicotinate biosynthesis; nicotinate from nicotinamide: step 1/1.</text>
</comment>
<dbReference type="GO" id="GO:0008936">
    <property type="term" value="F:nicotinamidase activity"/>
    <property type="evidence" value="ECO:0007669"/>
    <property type="project" value="UniProtKB-EC"/>
</dbReference>
<evidence type="ECO:0000256" key="6">
    <source>
        <dbReference type="ARBA" id="ARBA00039017"/>
    </source>
</evidence>
<gene>
    <name evidence="9" type="primary">pncA</name>
    <name evidence="9" type="ORF">HMPREF9123_0499</name>
</gene>
<dbReference type="Gene3D" id="3.40.50.850">
    <property type="entry name" value="Isochorismatase-like"/>
    <property type="match status" value="1"/>
</dbReference>
<dbReference type="SUPFAM" id="SSF52499">
    <property type="entry name" value="Isochorismatase-like hydrolases"/>
    <property type="match status" value="1"/>
</dbReference>
<accession>F2B9U5</accession>
<evidence type="ECO:0000256" key="2">
    <source>
        <dbReference type="ARBA" id="ARBA00022642"/>
    </source>
</evidence>
<comment type="caution">
    <text evidence="9">The sequence shown here is derived from an EMBL/GenBank/DDBJ whole genome shotgun (WGS) entry which is preliminary data.</text>
</comment>
<keyword evidence="3" id="KW-0479">Metal-binding</keyword>
<dbReference type="PANTHER" id="PTHR11080:SF2">
    <property type="entry name" value="LD05707P"/>
    <property type="match status" value="1"/>
</dbReference>
<evidence type="ECO:0000259" key="8">
    <source>
        <dbReference type="Pfam" id="PF00857"/>
    </source>
</evidence>
<evidence type="ECO:0000256" key="1">
    <source>
        <dbReference type="ARBA" id="ARBA00006336"/>
    </source>
</evidence>
<evidence type="ECO:0000256" key="7">
    <source>
        <dbReference type="ARBA" id="ARBA00043224"/>
    </source>
</evidence>
<dbReference type="EMBL" id="AFAY01000007">
    <property type="protein sequence ID" value="EGF11862.1"/>
    <property type="molecule type" value="Genomic_DNA"/>
</dbReference>
<evidence type="ECO:0000313" key="9">
    <source>
        <dbReference type="EMBL" id="EGF11862.1"/>
    </source>
</evidence>
<dbReference type="EC" id="3.5.1.19" evidence="6"/>
<keyword evidence="4 9" id="KW-0378">Hydrolase</keyword>
<name>F2B9U5_9NEIS</name>
<keyword evidence="2" id="KW-0662">Pyridine nucleotide biosynthesis</keyword>
<dbReference type="AlphaFoldDB" id="F2B9U5"/>
<evidence type="ECO:0000256" key="4">
    <source>
        <dbReference type="ARBA" id="ARBA00022801"/>
    </source>
</evidence>
<dbReference type="Pfam" id="PF00857">
    <property type="entry name" value="Isochorismatase"/>
    <property type="match status" value="1"/>
</dbReference>
<comment type="similarity">
    <text evidence="1">Belongs to the isochorismatase family.</text>
</comment>
<dbReference type="GO" id="GO:0019363">
    <property type="term" value="P:pyridine nucleotide biosynthetic process"/>
    <property type="evidence" value="ECO:0007669"/>
    <property type="project" value="UniProtKB-KW"/>
</dbReference>